<dbReference type="KEGG" id="nti:DNFV4_00075"/>
<evidence type="ECO:0000256" key="1">
    <source>
        <dbReference type="SAM" id="SignalP"/>
    </source>
</evidence>
<name>A0AA86K3J2_9BACT</name>
<evidence type="ECO:0008006" key="4">
    <source>
        <dbReference type="Google" id="ProtNLM"/>
    </source>
</evidence>
<dbReference type="Proteomes" id="UP001179121">
    <property type="component" value="Chromosome"/>
</dbReference>
<proteinExistence type="predicted"/>
<evidence type="ECO:0000313" key="3">
    <source>
        <dbReference type="Proteomes" id="UP001179121"/>
    </source>
</evidence>
<organism evidence="2 3">
    <name type="scientific">Nitrospira tepida</name>
    <dbReference type="NCBI Taxonomy" id="2973512"/>
    <lineage>
        <taxon>Bacteria</taxon>
        <taxon>Pseudomonadati</taxon>
        <taxon>Nitrospirota</taxon>
        <taxon>Nitrospiria</taxon>
        <taxon>Nitrospirales</taxon>
        <taxon>Nitrospiraceae</taxon>
        <taxon>Nitrospira</taxon>
    </lineage>
</organism>
<feature type="signal peptide" evidence="1">
    <location>
        <begin position="1"/>
        <end position="30"/>
    </location>
</feature>
<protein>
    <recommendedName>
        <fullName evidence="4">EfeO-type cupredoxin-like domain-containing protein</fullName>
    </recommendedName>
</protein>
<dbReference type="RefSeq" id="WP_289266694.1">
    <property type="nucleotide sequence ID" value="NZ_OX365700.1"/>
</dbReference>
<feature type="chain" id="PRO_5041634410" description="EfeO-type cupredoxin-like domain-containing protein" evidence="1">
    <location>
        <begin position="31"/>
        <end position="159"/>
    </location>
</feature>
<gene>
    <name evidence="2" type="ORF">DNFV4_00075</name>
</gene>
<keyword evidence="3" id="KW-1185">Reference proteome</keyword>
<sequence length="159" mass="17805">MSTVANRFVVARVLPLVLTWCLAASQGAHGGEFHFTVQDLPDNSAAWLPDQVVIHRETDLRGGLLFILENPTARTHVFFVEGLEEQMVDENGVLNVRPLRVTIAPEETIRAVIATEPFQEVHSDRETEFRFFCPLHRGDRDPGGTIRIVHLGGTIRMVP</sequence>
<reference evidence="2" key="1">
    <citation type="submission" date="2022-10" db="EMBL/GenBank/DDBJ databases">
        <authorList>
            <person name="Koch H."/>
        </authorList>
    </citation>
    <scope>NUCLEOTIDE SEQUENCE</scope>
    <source>
        <strain evidence="2">DNF</strain>
    </source>
</reference>
<keyword evidence="1" id="KW-0732">Signal</keyword>
<dbReference type="AlphaFoldDB" id="A0AA86K3J2"/>
<evidence type="ECO:0000313" key="2">
    <source>
        <dbReference type="EMBL" id="CAI4029657.1"/>
    </source>
</evidence>
<accession>A0AA86K3J2</accession>
<dbReference type="EMBL" id="OX365700">
    <property type="protein sequence ID" value="CAI4029657.1"/>
    <property type="molecule type" value="Genomic_DNA"/>
</dbReference>